<gene>
    <name evidence="3" type="ORF">CZ787_17695</name>
</gene>
<feature type="domain" description="Transposase IS66 C-terminal" evidence="2">
    <location>
        <begin position="41"/>
        <end position="77"/>
    </location>
</feature>
<evidence type="ECO:0000313" key="3">
    <source>
        <dbReference type="EMBL" id="SJN14947.1"/>
    </source>
</evidence>
<accession>A0A1R4I523</accession>
<comment type="caution">
    <text evidence="3">The sequence shown here is derived from an EMBL/GenBank/DDBJ whole genome shotgun (WGS) entry which is preliminary data.</text>
</comment>
<sequence>MACLLDNNPTENVIQPFVVGRKSWLSSHTPSGAHASAAIYSLIETAKANGLSPYDYLQYVFATLPTLPDDELNTLLP</sequence>
<proteinExistence type="predicted"/>
<evidence type="ECO:0000313" key="4">
    <source>
        <dbReference type="Proteomes" id="UP000196331"/>
    </source>
</evidence>
<dbReference type="InterPro" id="IPR052344">
    <property type="entry name" value="Transposase-related"/>
</dbReference>
<evidence type="ECO:0000259" key="1">
    <source>
        <dbReference type="Pfam" id="PF03050"/>
    </source>
</evidence>
<evidence type="ECO:0000259" key="2">
    <source>
        <dbReference type="Pfam" id="PF13817"/>
    </source>
</evidence>
<dbReference type="InterPro" id="IPR039552">
    <property type="entry name" value="IS66_C"/>
</dbReference>
<dbReference type="InterPro" id="IPR004291">
    <property type="entry name" value="Transposase_IS66_central"/>
</dbReference>
<protein>
    <submittedName>
        <fullName evidence="3">Mobile element protein</fullName>
    </submittedName>
</protein>
<dbReference type="PANTHER" id="PTHR33678">
    <property type="entry name" value="BLL1576 PROTEIN"/>
    <property type="match status" value="1"/>
</dbReference>
<feature type="domain" description="Transposase IS66 central" evidence="1">
    <location>
        <begin position="5"/>
        <end position="34"/>
    </location>
</feature>
<dbReference type="EMBL" id="FUKM01000058">
    <property type="protein sequence ID" value="SJN14947.1"/>
    <property type="molecule type" value="Genomic_DNA"/>
</dbReference>
<dbReference type="AlphaFoldDB" id="A0A1R4I523"/>
<dbReference type="PANTHER" id="PTHR33678:SF1">
    <property type="entry name" value="BLL1576 PROTEIN"/>
    <property type="match status" value="1"/>
</dbReference>
<dbReference type="Proteomes" id="UP000196331">
    <property type="component" value="Unassembled WGS sequence"/>
</dbReference>
<dbReference type="Pfam" id="PF13817">
    <property type="entry name" value="DDE_Tnp_IS66_C"/>
    <property type="match status" value="1"/>
</dbReference>
<reference evidence="3 4" key="1">
    <citation type="submission" date="2017-02" db="EMBL/GenBank/DDBJ databases">
        <authorList>
            <person name="Dridi B."/>
        </authorList>
    </citation>
    <scope>NUCLEOTIDE SEQUENCE [LARGE SCALE GENOMIC DNA]</scope>
    <source>
        <strain evidence="3 4">JB380</strain>
    </source>
</reference>
<name>A0A1R4I523_9GAMM</name>
<organism evidence="3 4">
    <name type="scientific">Halomonas citrativorans</name>
    <dbReference type="NCBI Taxonomy" id="2742612"/>
    <lineage>
        <taxon>Bacteria</taxon>
        <taxon>Pseudomonadati</taxon>
        <taxon>Pseudomonadota</taxon>
        <taxon>Gammaproteobacteria</taxon>
        <taxon>Oceanospirillales</taxon>
        <taxon>Halomonadaceae</taxon>
        <taxon>Halomonas</taxon>
    </lineage>
</organism>
<dbReference type="Pfam" id="PF03050">
    <property type="entry name" value="DDE_Tnp_IS66"/>
    <property type="match status" value="1"/>
</dbReference>